<dbReference type="InterPro" id="IPR043513">
    <property type="entry name" value="Cenp-F"/>
</dbReference>
<dbReference type="GO" id="GO:0010389">
    <property type="term" value="P:regulation of G2/M transition of mitotic cell cycle"/>
    <property type="evidence" value="ECO:0007669"/>
    <property type="project" value="TreeGrafter"/>
</dbReference>
<dbReference type="GO" id="GO:0070840">
    <property type="term" value="F:dynein complex binding"/>
    <property type="evidence" value="ECO:0007669"/>
    <property type="project" value="TreeGrafter"/>
</dbReference>
<evidence type="ECO:0000256" key="1">
    <source>
        <dbReference type="SAM" id="Coils"/>
    </source>
</evidence>
<gene>
    <name evidence="4" type="primary">CENPF</name>
    <name evidence="4" type="ORF">AWC38_SpisGene12679</name>
</gene>
<protein>
    <submittedName>
        <fullName evidence="4">Centromere protein F</fullName>
    </submittedName>
</protein>
<feature type="coiled-coil region" evidence="1">
    <location>
        <begin position="20"/>
        <end position="180"/>
    </location>
</feature>
<dbReference type="STRING" id="50429.A0A2B4S2J6"/>
<dbReference type="GO" id="GO:0000922">
    <property type="term" value="C:spindle pole"/>
    <property type="evidence" value="ECO:0007669"/>
    <property type="project" value="TreeGrafter"/>
</dbReference>
<feature type="domain" description="Centromere protein Cenp-F N-terminal" evidence="3">
    <location>
        <begin position="1"/>
        <end position="128"/>
    </location>
</feature>
<evidence type="ECO:0000313" key="5">
    <source>
        <dbReference type="Proteomes" id="UP000225706"/>
    </source>
</evidence>
<dbReference type="GO" id="GO:0005634">
    <property type="term" value="C:nucleus"/>
    <property type="evidence" value="ECO:0007669"/>
    <property type="project" value="TreeGrafter"/>
</dbReference>
<dbReference type="GO" id="GO:0000775">
    <property type="term" value="C:chromosome, centromeric region"/>
    <property type="evidence" value="ECO:0007669"/>
    <property type="project" value="InterPro"/>
</dbReference>
<feature type="compositionally biased region" description="Acidic residues" evidence="2">
    <location>
        <begin position="674"/>
        <end position="685"/>
    </location>
</feature>
<feature type="coiled-coil region" evidence="1">
    <location>
        <begin position="537"/>
        <end position="588"/>
    </location>
</feature>
<dbReference type="OrthoDB" id="5970573at2759"/>
<dbReference type="EMBL" id="LSMT01000229">
    <property type="protein sequence ID" value="PFX22778.1"/>
    <property type="molecule type" value="Genomic_DNA"/>
</dbReference>
<keyword evidence="5" id="KW-1185">Reference proteome</keyword>
<dbReference type="InterPro" id="IPR018463">
    <property type="entry name" value="Centromere_CenpF_N"/>
</dbReference>
<feature type="region of interest" description="Disordered" evidence="2">
    <location>
        <begin position="470"/>
        <end position="516"/>
    </location>
</feature>
<feature type="compositionally biased region" description="Basic and acidic residues" evidence="2">
    <location>
        <begin position="484"/>
        <end position="500"/>
    </location>
</feature>
<dbReference type="GO" id="GO:0008017">
    <property type="term" value="F:microtubule binding"/>
    <property type="evidence" value="ECO:0007669"/>
    <property type="project" value="InterPro"/>
</dbReference>
<keyword evidence="1" id="KW-0175">Coiled coil</keyword>
<proteinExistence type="predicted"/>
<name>A0A2B4S2J6_STYPI</name>
<evidence type="ECO:0000259" key="3">
    <source>
        <dbReference type="Pfam" id="PF10481"/>
    </source>
</evidence>
<feature type="coiled-coil region" evidence="1">
    <location>
        <begin position="888"/>
        <end position="947"/>
    </location>
</feature>
<dbReference type="GO" id="GO:0000278">
    <property type="term" value="P:mitotic cell cycle"/>
    <property type="evidence" value="ECO:0007669"/>
    <property type="project" value="TreeGrafter"/>
</dbReference>
<dbReference type="PANTHER" id="PTHR18874:SF10">
    <property type="entry name" value="CENTROMERE PROTEIN F"/>
    <property type="match status" value="1"/>
</dbReference>
<feature type="region of interest" description="Disordered" evidence="2">
    <location>
        <begin position="671"/>
        <end position="691"/>
    </location>
</feature>
<comment type="caution">
    <text evidence="4">The sequence shown here is derived from an EMBL/GenBank/DDBJ whole genome shotgun (WGS) entry which is preliminary data.</text>
</comment>
<dbReference type="Proteomes" id="UP000225706">
    <property type="component" value="Unassembled WGS sequence"/>
</dbReference>
<dbReference type="AlphaFoldDB" id="A0A2B4S2J6"/>
<organism evidence="4 5">
    <name type="scientific">Stylophora pistillata</name>
    <name type="common">Smooth cauliflower coral</name>
    <dbReference type="NCBI Taxonomy" id="50429"/>
    <lineage>
        <taxon>Eukaryota</taxon>
        <taxon>Metazoa</taxon>
        <taxon>Cnidaria</taxon>
        <taxon>Anthozoa</taxon>
        <taxon>Hexacorallia</taxon>
        <taxon>Scleractinia</taxon>
        <taxon>Astrocoeniina</taxon>
        <taxon>Pocilloporidae</taxon>
        <taxon>Stylophora</taxon>
    </lineage>
</organism>
<evidence type="ECO:0000313" key="4">
    <source>
        <dbReference type="EMBL" id="PFX22778.1"/>
    </source>
</evidence>
<evidence type="ECO:0000256" key="2">
    <source>
        <dbReference type="SAM" id="MobiDB-lite"/>
    </source>
</evidence>
<sequence length="1056" mass="123957">MSWARDEWKLDLPNAALRKISELENDAENLRKGKQQQQFQLETVSNSLQKQKQLNAEEKAANSTLRREIQELTRKCSDLENQEEKSQIDVKAKDNKIGLLEEQLRKAREKLKDEEDRNSEVLNQVDQQKLIVEVKENEIGQFTEEVERINETKVQMMKDLEAAKEKIEILFKENEAMKHQLKERDELLTSCTNSSIVDDETAPVTETDDPRTPDNVSSAFLEILKRDNNSLISENEELKVQVDHLKIVQREKEKELERVMQKLAASQAECEKKAQLLKAREKEVSKLQDKLARAEAEIRNTERKVETLEEKARQLYEEIQSEKRHSENTKEKISTMRTSLLEAENKIKTLETDLSQRSNKVKAKRERIETLEEENVQLTQELDSLKRQNNASTESYLAATKVLREKDHRIEELEEDHKERKKQLRVFGEKVEVLTSENNRLVEELQQAEERFANADRSYRRVSKALDDWRKMSKEPGTGAELWDGEKSEGLEKRNRVDREEISEEQEEKDGQTSKCSNCHQMTKKLKKQEEYFSLKVRELEACTQKLTAEKEALEKERRNSEEFTMRVQQMVHEIENANKTERNYNREEQVQETGDFFNMVKRFFAENEGLKKHAQKCLSDLEQLQKYIRSCSSGVRELLCHTDEFEPVAKRISLLKSLLETVVVEFARPLKEEESDTDGNEDSPMETNFRPELSWDDYEREVAFKAFKDNVQDIIQQIDIDKEMTKKRVEEFQEVKRAHRALKWVRKRSRQAIERAVARSEIEDLCVEEPPEDTPKGSHQKNSRMERWNDGELVEVIKDLLEKNREVLAIKMDENFSRLENIVKQQRVHNNLLSDERNQKIGGESVRETMDGKYAIGELDLVKRKLFDVQKIIKHLTGSLVEVEHVKKTVESKVDLLNGELSRKESQYEAKCEDLKRVTKTVSDQEVSFRNRLEQLASEKDEINSELRGIVGVLKERELELVERSQQLKHLQTTYNDMERSMKSKIDALEQENKGVWLDYKEADKRAEINEKEFKELADRLKKSQGYMHSVFSSLTNMDDELQRARDIEVFGEQD</sequence>
<dbReference type="GO" id="GO:0051310">
    <property type="term" value="P:metaphase chromosome alignment"/>
    <property type="evidence" value="ECO:0007669"/>
    <property type="project" value="TreeGrafter"/>
</dbReference>
<reference evidence="5" key="1">
    <citation type="journal article" date="2017" name="bioRxiv">
        <title>Comparative analysis of the genomes of Stylophora pistillata and Acropora digitifera provides evidence for extensive differences between species of corals.</title>
        <authorList>
            <person name="Voolstra C.R."/>
            <person name="Li Y."/>
            <person name="Liew Y.J."/>
            <person name="Baumgarten S."/>
            <person name="Zoccola D."/>
            <person name="Flot J.-F."/>
            <person name="Tambutte S."/>
            <person name="Allemand D."/>
            <person name="Aranda M."/>
        </authorList>
    </citation>
    <scope>NUCLEOTIDE SEQUENCE [LARGE SCALE GENOMIC DNA]</scope>
</reference>
<dbReference type="Pfam" id="PF10481">
    <property type="entry name" value="CENP-F_N"/>
    <property type="match status" value="1"/>
</dbReference>
<accession>A0A2B4S2J6</accession>
<dbReference type="PANTHER" id="PTHR18874">
    <property type="entry name" value="CMF/LEK/CENP CELL DIVISION-RELATED"/>
    <property type="match status" value="1"/>
</dbReference>